<dbReference type="InterPro" id="IPR018496">
    <property type="entry name" value="PsdUridine_synth_RsuA/RluB_CS"/>
</dbReference>
<name>A0A7Z7QP34_STASC</name>
<sequence>MRIDKFLSQMGFGTRSEVKVLIKKGFVTCNQERIKSPKFQIDADTDLIEVNGEKVQYEPFQYLMMNKPKGVISATEDPVHQTVIDLVKDDSHLDLFPVGRLDKDTEGLLFITNDGKFNHELMSPNKHVTKTYWVEAKKQLEMSDITAFEKGITLKEGLLKPAQLEILEPPNTALVTIQEGKYHQVKRMFHAINNEVLALKRIAIGDVQLDETLKPGECRALTAEELTTLYPTLNPKN</sequence>
<protein>
    <recommendedName>
        <fullName evidence="5">Pseudouridine synthase</fullName>
        <ecNumber evidence="5">5.4.99.-</ecNumber>
    </recommendedName>
</protein>
<evidence type="ECO:0000313" key="11">
    <source>
        <dbReference type="Proteomes" id="UP000572988"/>
    </source>
</evidence>
<evidence type="ECO:0000256" key="2">
    <source>
        <dbReference type="ARBA" id="ARBA00022884"/>
    </source>
</evidence>
<dbReference type="CDD" id="cd00165">
    <property type="entry name" value="S4"/>
    <property type="match status" value="1"/>
</dbReference>
<dbReference type="FunFam" id="3.30.70.1560:FF:000001">
    <property type="entry name" value="Pseudouridine synthase"/>
    <property type="match status" value="1"/>
</dbReference>
<feature type="domain" description="RNA-binding S4" evidence="6">
    <location>
        <begin position="1"/>
        <end position="59"/>
    </location>
</feature>
<dbReference type="InterPro" id="IPR042092">
    <property type="entry name" value="PsdUridine_s_RsuA/RluB/E/F_cat"/>
</dbReference>
<dbReference type="Proteomes" id="UP000572988">
    <property type="component" value="Unassembled WGS sequence"/>
</dbReference>
<evidence type="ECO:0000256" key="4">
    <source>
        <dbReference type="PROSITE-ProRule" id="PRU00182"/>
    </source>
</evidence>
<reference evidence="9" key="2">
    <citation type="submission" date="2018-06" db="EMBL/GenBank/DDBJ databases">
        <authorList>
            <consortium name="Pathogen Informatics"/>
            <person name="Doyle S."/>
        </authorList>
    </citation>
    <scope>NUCLEOTIDE SEQUENCE [LARGE SCALE GENOMIC DNA]</scope>
    <source>
        <strain evidence="9">NCTC12218</strain>
    </source>
</reference>
<dbReference type="EMBL" id="UHEF01000001">
    <property type="protein sequence ID" value="SUM88380.1"/>
    <property type="molecule type" value="Genomic_DNA"/>
</dbReference>
<dbReference type="Gene3D" id="3.10.290.10">
    <property type="entry name" value="RNA-binding S4 domain"/>
    <property type="match status" value="1"/>
</dbReference>
<reference evidence="8 11" key="1">
    <citation type="submission" date="2018-01" db="EMBL/GenBank/DDBJ databases">
        <title>Complete genome sequence of Staphylococcus Scheliferi isolated from human.</title>
        <authorList>
            <person name="Abouelkhair M.A."/>
            <person name="Bemis D.A."/>
            <person name="Kania S.A."/>
        </authorList>
    </citation>
    <scope>NUCLEOTIDE SEQUENCE [LARGE SCALE GENOMIC DNA]</scope>
    <source>
        <strain evidence="8 11">ATCC 43808</strain>
    </source>
</reference>
<dbReference type="Gene3D" id="3.30.70.580">
    <property type="entry name" value="Pseudouridine synthase I, catalytic domain, N-terminal subdomain"/>
    <property type="match status" value="1"/>
</dbReference>
<dbReference type="EC" id="5.4.99.-" evidence="5"/>
<organism evidence="9">
    <name type="scientific">Staphylococcus schleiferi</name>
    <dbReference type="NCBI Taxonomy" id="1295"/>
    <lineage>
        <taxon>Bacteria</taxon>
        <taxon>Bacillati</taxon>
        <taxon>Bacillota</taxon>
        <taxon>Bacilli</taxon>
        <taxon>Bacillales</taxon>
        <taxon>Staphylococcaceae</taxon>
        <taxon>Staphylococcus</taxon>
    </lineage>
</organism>
<keyword evidence="11" id="KW-1185">Reference proteome</keyword>
<evidence type="ECO:0000259" key="6">
    <source>
        <dbReference type="SMART" id="SM00363"/>
    </source>
</evidence>
<dbReference type="InterPro" id="IPR002942">
    <property type="entry name" value="S4_RNA-bd"/>
</dbReference>
<dbReference type="Proteomes" id="UP000264146">
    <property type="component" value="Chromosome"/>
</dbReference>
<dbReference type="GO" id="GO:0000455">
    <property type="term" value="P:enzyme-directed rRNA pseudouridine synthesis"/>
    <property type="evidence" value="ECO:0007669"/>
    <property type="project" value="UniProtKB-ARBA"/>
</dbReference>
<evidence type="ECO:0000256" key="1">
    <source>
        <dbReference type="ARBA" id="ARBA00008348"/>
    </source>
</evidence>
<dbReference type="PANTHER" id="PTHR47683">
    <property type="entry name" value="PSEUDOURIDINE SYNTHASE FAMILY PROTEIN-RELATED"/>
    <property type="match status" value="1"/>
</dbReference>
<accession>A0A7Z7QP34</accession>
<dbReference type="PROSITE" id="PS50889">
    <property type="entry name" value="S4"/>
    <property type="match status" value="1"/>
</dbReference>
<dbReference type="SUPFAM" id="SSF55120">
    <property type="entry name" value="Pseudouridine synthase"/>
    <property type="match status" value="1"/>
</dbReference>
<reference evidence="7 10" key="3">
    <citation type="submission" date="2020-11" db="EMBL/GenBank/DDBJ databases">
        <authorList>
            <consortium name="Pathogen Informatics"/>
        </authorList>
    </citation>
    <scope>NUCLEOTIDE SEQUENCE [LARGE SCALE GENOMIC DNA]</scope>
    <source>
        <strain evidence="7 10">NCTC12218</strain>
    </source>
</reference>
<evidence type="ECO:0000313" key="8">
    <source>
        <dbReference type="EMBL" id="NHA33728.1"/>
    </source>
</evidence>
<dbReference type="InterPro" id="IPR000748">
    <property type="entry name" value="PsdUridine_synth_RsuA/RluB/E/F"/>
</dbReference>
<keyword evidence="3 5" id="KW-0413">Isomerase</keyword>
<dbReference type="InterPro" id="IPR020103">
    <property type="entry name" value="PsdUridine_synth_cat_dom_sf"/>
</dbReference>
<dbReference type="PANTHER" id="PTHR47683:SF4">
    <property type="entry name" value="PSEUDOURIDINE SYNTHASE"/>
    <property type="match status" value="1"/>
</dbReference>
<dbReference type="AlphaFoldDB" id="A0A7Z7QP34"/>
<dbReference type="NCBIfam" id="TIGR00093">
    <property type="entry name" value="pseudouridine synthase"/>
    <property type="match status" value="1"/>
</dbReference>
<dbReference type="GO" id="GO:0005829">
    <property type="term" value="C:cytosol"/>
    <property type="evidence" value="ECO:0007669"/>
    <property type="project" value="UniProtKB-ARBA"/>
</dbReference>
<dbReference type="InterPro" id="IPR036986">
    <property type="entry name" value="S4_RNA-bd_sf"/>
</dbReference>
<dbReference type="EMBL" id="LR962863">
    <property type="protein sequence ID" value="CAD7359448.1"/>
    <property type="molecule type" value="Genomic_DNA"/>
</dbReference>
<comment type="similarity">
    <text evidence="1 5">Belongs to the pseudouridine synthase RsuA family.</text>
</comment>
<evidence type="ECO:0000313" key="7">
    <source>
        <dbReference type="EMBL" id="CAD7359448.1"/>
    </source>
</evidence>
<dbReference type="PROSITE" id="PS01149">
    <property type="entry name" value="PSI_RSU"/>
    <property type="match status" value="1"/>
</dbReference>
<dbReference type="InterPro" id="IPR006145">
    <property type="entry name" value="PsdUridine_synth_RsuA/RluA"/>
</dbReference>
<dbReference type="RefSeq" id="WP_016425377.1">
    <property type="nucleotide sequence ID" value="NZ_CABKRV010000001.1"/>
</dbReference>
<dbReference type="Gene3D" id="3.30.70.1560">
    <property type="entry name" value="Alpha-L RNA-binding motif"/>
    <property type="match status" value="1"/>
</dbReference>
<dbReference type="InterPro" id="IPR020094">
    <property type="entry name" value="TruA/RsuA/RluB/E/F_N"/>
</dbReference>
<proteinExistence type="inferred from homology"/>
<dbReference type="SUPFAM" id="SSF55174">
    <property type="entry name" value="Alpha-L RNA-binding motif"/>
    <property type="match status" value="1"/>
</dbReference>
<dbReference type="Pfam" id="PF01479">
    <property type="entry name" value="S4"/>
    <property type="match status" value="1"/>
</dbReference>
<dbReference type="GO" id="GO:0120159">
    <property type="term" value="F:rRNA pseudouridine synthase activity"/>
    <property type="evidence" value="ECO:0007669"/>
    <property type="project" value="UniProtKB-ARBA"/>
</dbReference>
<dbReference type="CDD" id="cd02553">
    <property type="entry name" value="PseudoU_synth_RsuA"/>
    <property type="match status" value="1"/>
</dbReference>
<keyword evidence="2 4" id="KW-0694">RNA-binding</keyword>
<dbReference type="InterPro" id="IPR050343">
    <property type="entry name" value="RsuA_PseudoU_synthase"/>
</dbReference>
<gene>
    <name evidence="9" type="primary">rsuA_1</name>
    <name evidence="8" type="ORF">C1O36_04180</name>
    <name evidence="9" type="ORF">NCTC12218_01096</name>
</gene>
<evidence type="ECO:0000256" key="5">
    <source>
        <dbReference type="RuleBase" id="RU003887"/>
    </source>
</evidence>
<evidence type="ECO:0000256" key="3">
    <source>
        <dbReference type="ARBA" id="ARBA00023235"/>
    </source>
</evidence>
<dbReference type="GO" id="GO:0003723">
    <property type="term" value="F:RNA binding"/>
    <property type="evidence" value="ECO:0007669"/>
    <property type="project" value="UniProtKB-KW"/>
</dbReference>
<dbReference type="Pfam" id="PF00849">
    <property type="entry name" value="PseudoU_synth_2"/>
    <property type="match status" value="1"/>
</dbReference>
<dbReference type="SMART" id="SM00363">
    <property type="entry name" value="S4"/>
    <property type="match status" value="1"/>
</dbReference>
<evidence type="ECO:0000313" key="9">
    <source>
        <dbReference type="EMBL" id="SUM88380.1"/>
    </source>
</evidence>
<evidence type="ECO:0000313" key="10">
    <source>
        <dbReference type="Proteomes" id="UP000264146"/>
    </source>
</evidence>
<dbReference type="EMBL" id="POVK01000010">
    <property type="protein sequence ID" value="NHA33728.1"/>
    <property type="molecule type" value="Genomic_DNA"/>
</dbReference>